<evidence type="ECO:0000256" key="1">
    <source>
        <dbReference type="ARBA" id="ARBA00022722"/>
    </source>
</evidence>
<keyword evidence="1" id="KW-0540">Nuclease</keyword>
<dbReference type="GO" id="GO:0016787">
    <property type="term" value="F:hydrolase activity"/>
    <property type="evidence" value="ECO:0007669"/>
    <property type="project" value="UniProtKB-KW"/>
</dbReference>
<keyword evidence="5" id="KW-0378">Hydrolase</keyword>
<gene>
    <name evidence="7" type="primary">uvsE</name>
    <name evidence="7" type="ORF">CIB95_11025</name>
</gene>
<dbReference type="Gene3D" id="3.20.20.150">
    <property type="entry name" value="Divalent-metal-dependent TIM barrel enzymes"/>
    <property type="match status" value="1"/>
</dbReference>
<keyword evidence="6" id="KW-0234">DNA repair</keyword>
<dbReference type="PANTHER" id="PTHR31290">
    <property type="entry name" value="UV-DAMAGE ENDONUCLEASE"/>
    <property type="match status" value="1"/>
</dbReference>
<evidence type="ECO:0000256" key="4">
    <source>
        <dbReference type="ARBA" id="ARBA00022769"/>
    </source>
</evidence>
<proteinExistence type="predicted"/>
<dbReference type="EMBL" id="NPIA01000005">
    <property type="protein sequence ID" value="OZM56745.1"/>
    <property type="molecule type" value="Genomic_DNA"/>
</dbReference>
<comment type="caution">
    <text evidence="7">The sequence shown here is derived from an EMBL/GenBank/DDBJ whole genome shotgun (WGS) entry which is preliminary data.</text>
</comment>
<dbReference type="InterPro" id="IPR036237">
    <property type="entry name" value="Xyl_isomerase-like_sf"/>
</dbReference>
<evidence type="ECO:0000256" key="6">
    <source>
        <dbReference type="ARBA" id="ARBA00023204"/>
    </source>
</evidence>
<name>A0A263BSS1_9BACI</name>
<dbReference type="InterPro" id="IPR004601">
    <property type="entry name" value="UvdE"/>
</dbReference>
<keyword evidence="4" id="KW-0228">DNA excision</keyword>
<evidence type="ECO:0000256" key="5">
    <source>
        <dbReference type="ARBA" id="ARBA00022801"/>
    </source>
</evidence>
<keyword evidence="2 7" id="KW-0255">Endonuclease</keyword>
<dbReference type="SUPFAM" id="SSF51658">
    <property type="entry name" value="Xylose isomerase-like"/>
    <property type="match status" value="1"/>
</dbReference>
<organism evidence="7 8">
    <name type="scientific">Lottiidibacillus patelloidae</name>
    <dbReference type="NCBI Taxonomy" id="2670334"/>
    <lineage>
        <taxon>Bacteria</taxon>
        <taxon>Bacillati</taxon>
        <taxon>Bacillota</taxon>
        <taxon>Bacilli</taxon>
        <taxon>Bacillales</taxon>
        <taxon>Bacillaceae</taxon>
        <taxon>Lottiidibacillus</taxon>
    </lineage>
</organism>
<dbReference type="Proteomes" id="UP000217083">
    <property type="component" value="Unassembled WGS sequence"/>
</dbReference>
<dbReference type="PANTHER" id="PTHR31290:SF5">
    <property type="entry name" value="UV-DAMAGE ENDONUCLEASE"/>
    <property type="match status" value="1"/>
</dbReference>
<dbReference type="GO" id="GO:0009411">
    <property type="term" value="P:response to UV"/>
    <property type="evidence" value="ECO:0007669"/>
    <property type="project" value="InterPro"/>
</dbReference>
<accession>A0A263BSS1</accession>
<dbReference type="GO" id="GO:0004519">
    <property type="term" value="F:endonuclease activity"/>
    <property type="evidence" value="ECO:0007669"/>
    <property type="project" value="UniProtKB-KW"/>
</dbReference>
<dbReference type="AlphaFoldDB" id="A0A263BSS1"/>
<reference evidence="8" key="1">
    <citation type="submission" date="2017-08" db="EMBL/GenBank/DDBJ databases">
        <authorList>
            <person name="Huang Z."/>
        </authorList>
    </citation>
    <scope>NUCLEOTIDE SEQUENCE [LARGE SCALE GENOMIC DNA]</scope>
    <source>
        <strain evidence="8">SA5d-4</strain>
    </source>
</reference>
<evidence type="ECO:0000313" key="7">
    <source>
        <dbReference type="EMBL" id="OZM56745.1"/>
    </source>
</evidence>
<reference evidence="7 8" key="2">
    <citation type="submission" date="2017-09" db="EMBL/GenBank/DDBJ databases">
        <title>Bacillus patelloidae sp. nov., isolated from the intestinal tract of a marine limpet.</title>
        <authorList>
            <person name="Liu R."/>
            <person name="Dong C."/>
            <person name="Shao Z."/>
        </authorList>
    </citation>
    <scope>NUCLEOTIDE SEQUENCE [LARGE SCALE GENOMIC DNA]</scope>
    <source>
        <strain evidence="7 8">SA5d-4</strain>
    </source>
</reference>
<keyword evidence="8" id="KW-1185">Reference proteome</keyword>
<evidence type="ECO:0000313" key="8">
    <source>
        <dbReference type="Proteomes" id="UP000217083"/>
    </source>
</evidence>
<dbReference type="Pfam" id="PF03851">
    <property type="entry name" value="UvdE"/>
    <property type="match status" value="1"/>
</dbReference>
<dbReference type="RefSeq" id="WP_094925119.1">
    <property type="nucleotide sequence ID" value="NZ_NPIA01000005.1"/>
</dbReference>
<keyword evidence="3" id="KW-0227">DNA damage</keyword>
<evidence type="ECO:0000256" key="2">
    <source>
        <dbReference type="ARBA" id="ARBA00022759"/>
    </source>
</evidence>
<sequence>MRIRFGYVSQALSLWDSSASKTMTFTSWEKLDETERKEKLLRITKINFENTKRMVHFNIAHGIPLYRMSSSVVPLATHPEAGWDFVKPYKKLLKEIGTLVKKHGIRTSLHPNQFTLFTSDRKKVTENAIKDMQYHYDIFKAMGLEDEAVINIHVGGAYGDKEKALKRFDQNFPLIPEEIRKVTTLENDDKTYTTEETLRVCQQHNVKMVFDYHHHLANLCETPLEQLLPEIYETWSDSPLVPKLHMSSPKSEKMYRAHSDYIDIDYFDPLLKLLKEIGEDVDIMIEAKAKDKAVLKLMDELEKKRGIKRVAGGVIEL</sequence>
<evidence type="ECO:0000256" key="3">
    <source>
        <dbReference type="ARBA" id="ARBA00022763"/>
    </source>
</evidence>
<dbReference type="NCBIfam" id="TIGR00629">
    <property type="entry name" value="uvde"/>
    <property type="match status" value="1"/>
</dbReference>
<dbReference type="GO" id="GO:0006289">
    <property type="term" value="P:nucleotide-excision repair"/>
    <property type="evidence" value="ECO:0007669"/>
    <property type="project" value="InterPro"/>
</dbReference>
<protein>
    <submittedName>
        <fullName evidence="7">UV damage endonuclease UvsE</fullName>
    </submittedName>
</protein>